<evidence type="ECO:0000313" key="3">
    <source>
        <dbReference type="EMBL" id="MFC3125311.1"/>
    </source>
</evidence>
<name>A0ABV7G0X7_9PROT</name>
<feature type="domain" description="Protein SirB1 N-terminal" evidence="2">
    <location>
        <begin position="54"/>
        <end position="202"/>
    </location>
</feature>
<dbReference type="InterPro" id="IPR032698">
    <property type="entry name" value="SirB1_N"/>
</dbReference>
<comment type="similarity">
    <text evidence="1">Belongs to the UPF0162 family.</text>
</comment>
<sequence length="285" mass="30821">MADITAEAEARHALDAAGQLPDEELDLANIALQLARIDAPDADAAAAAAHLSEVARAAVDAATANKAADEGDAERRAAVLRAVLEQRFSYRGDTETYDAPENANLIRVTERRRGLPVALGLIWLHAAEAAGWNAWGLDFPGHFLIALEGHDGPCIVDPYQPAQPLAAPALRAILKRMQGPQAELRPEQTAPVPRRAVLLRLQNNLKLRRLQAGDVRGALTATEDMLRFAPAAAALWREATLMNQRLDRIGAALTCIDRYLALIPAEGEAARRARAMAAELRQRLN</sequence>
<dbReference type="RefSeq" id="WP_379595918.1">
    <property type="nucleotide sequence ID" value="NZ_JBHRTN010000008.1"/>
</dbReference>
<organism evidence="3 4">
    <name type="scientific">Teichococcus globiformis</name>
    <dbReference type="NCBI Taxonomy" id="2307229"/>
    <lineage>
        <taxon>Bacteria</taxon>
        <taxon>Pseudomonadati</taxon>
        <taxon>Pseudomonadota</taxon>
        <taxon>Alphaproteobacteria</taxon>
        <taxon>Acetobacterales</taxon>
        <taxon>Roseomonadaceae</taxon>
        <taxon>Roseomonas</taxon>
    </lineage>
</organism>
<comment type="caution">
    <text evidence="3">The sequence shown here is derived from an EMBL/GenBank/DDBJ whole genome shotgun (WGS) entry which is preliminary data.</text>
</comment>
<evidence type="ECO:0000259" key="2">
    <source>
        <dbReference type="Pfam" id="PF13369"/>
    </source>
</evidence>
<gene>
    <name evidence="3" type="ORF">ACFOD4_09570</name>
</gene>
<evidence type="ECO:0000313" key="4">
    <source>
        <dbReference type="Proteomes" id="UP001595593"/>
    </source>
</evidence>
<keyword evidence="4" id="KW-1185">Reference proteome</keyword>
<dbReference type="EMBL" id="JBHRTN010000008">
    <property type="protein sequence ID" value="MFC3125311.1"/>
    <property type="molecule type" value="Genomic_DNA"/>
</dbReference>
<proteinExistence type="inferred from homology"/>
<reference evidence="4" key="1">
    <citation type="journal article" date="2019" name="Int. J. Syst. Evol. Microbiol.">
        <title>The Global Catalogue of Microorganisms (GCM) 10K type strain sequencing project: providing services to taxonomists for standard genome sequencing and annotation.</title>
        <authorList>
            <consortium name="The Broad Institute Genomics Platform"/>
            <consortium name="The Broad Institute Genome Sequencing Center for Infectious Disease"/>
            <person name="Wu L."/>
            <person name="Ma J."/>
        </authorList>
    </citation>
    <scope>NUCLEOTIDE SEQUENCE [LARGE SCALE GENOMIC DNA]</scope>
    <source>
        <strain evidence="4">KCTC 52094</strain>
    </source>
</reference>
<dbReference type="Pfam" id="PF13369">
    <property type="entry name" value="Transglut_core2"/>
    <property type="match status" value="1"/>
</dbReference>
<accession>A0ABV7G0X7</accession>
<dbReference type="Proteomes" id="UP001595593">
    <property type="component" value="Unassembled WGS sequence"/>
</dbReference>
<evidence type="ECO:0000256" key="1">
    <source>
        <dbReference type="ARBA" id="ARBA00007100"/>
    </source>
</evidence>
<protein>
    <submittedName>
        <fullName evidence="3">SirB1 family protein</fullName>
    </submittedName>
</protein>